<dbReference type="AlphaFoldDB" id="A0A450TBN4"/>
<organism evidence="1">
    <name type="scientific">Candidatus Kentrum sp. FW</name>
    <dbReference type="NCBI Taxonomy" id="2126338"/>
    <lineage>
        <taxon>Bacteria</taxon>
        <taxon>Pseudomonadati</taxon>
        <taxon>Pseudomonadota</taxon>
        <taxon>Gammaproteobacteria</taxon>
        <taxon>Candidatus Kentrum</taxon>
    </lineage>
</organism>
<evidence type="ECO:0008006" key="2">
    <source>
        <dbReference type="Google" id="ProtNLM"/>
    </source>
</evidence>
<protein>
    <recommendedName>
        <fullName evidence="2">Transposase, YhgA-like</fullName>
    </recommendedName>
</protein>
<sequence>MSNKDIVSKATIRRLAIDLATYLLKLPIDPDSLEVLATEHQRVEDRRADLVVRLRDRQGKPFLLHIEIHKPFLLHIEIQNIMPLRGNWWHHQRQG</sequence>
<reference evidence="1" key="1">
    <citation type="submission" date="2019-02" db="EMBL/GenBank/DDBJ databases">
        <authorList>
            <person name="Gruber-Vodicka R. H."/>
            <person name="Seah K. B. B."/>
        </authorList>
    </citation>
    <scope>NUCLEOTIDE SEQUENCE</scope>
    <source>
        <strain evidence="1">BECK_BZ15</strain>
    </source>
</reference>
<accession>A0A450TBN4</accession>
<gene>
    <name evidence="1" type="ORF">BECKFW1821A_GA0114235_11656</name>
</gene>
<evidence type="ECO:0000313" key="1">
    <source>
        <dbReference type="EMBL" id="VFJ64182.1"/>
    </source>
</evidence>
<dbReference type="EMBL" id="CAADEW010000165">
    <property type="protein sequence ID" value="VFJ64182.1"/>
    <property type="molecule type" value="Genomic_DNA"/>
</dbReference>
<proteinExistence type="predicted"/>
<name>A0A450TBN4_9GAMM</name>